<keyword evidence="9" id="KW-1185">Reference proteome</keyword>
<evidence type="ECO:0000313" key="8">
    <source>
        <dbReference type="EMBL" id="SDO66128.1"/>
    </source>
</evidence>
<dbReference type="InterPro" id="IPR019874">
    <property type="entry name" value="RF_methyltr_PrmC"/>
</dbReference>
<accession>A0A1H0LD67</accession>
<dbReference type="Pfam" id="PF05175">
    <property type="entry name" value="MTS"/>
    <property type="match status" value="1"/>
</dbReference>
<comment type="catalytic activity">
    <reaction evidence="4 5">
        <text>L-glutaminyl-[peptide chain release factor] + S-adenosyl-L-methionine = N(5)-methyl-L-glutaminyl-[peptide chain release factor] + S-adenosyl-L-homocysteine + H(+)</text>
        <dbReference type="Rhea" id="RHEA:42896"/>
        <dbReference type="Rhea" id="RHEA-COMP:10271"/>
        <dbReference type="Rhea" id="RHEA-COMP:10272"/>
        <dbReference type="ChEBI" id="CHEBI:15378"/>
        <dbReference type="ChEBI" id="CHEBI:30011"/>
        <dbReference type="ChEBI" id="CHEBI:57856"/>
        <dbReference type="ChEBI" id="CHEBI:59789"/>
        <dbReference type="ChEBI" id="CHEBI:61891"/>
        <dbReference type="EC" id="2.1.1.297"/>
    </reaction>
</comment>
<evidence type="ECO:0000256" key="3">
    <source>
        <dbReference type="ARBA" id="ARBA00022691"/>
    </source>
</evidence>
<evidence type="ECO:0000313" key="9">
    <source>
        <dbReference type="Proteomes" id="UP000199077"/>
    </source>
</evidence>
<evidence type="ECO:0000259" key="7">
    <source>
        <dbReference type="Pfam" id="PF17827"/>
    </source>
</evidence>
<protein>
    <recommendedName>
        <fullName evidence="5">Release factor glutamine methyltransferase</fullName>
        <shortName evidence="5">RF MTase</shortName>
        <ecNumber evidence="5">2.1.1.297</ecNumber>
    </recommendedName>
    <alternativeName>
        <fullName evidence="5">N5-glutamine methyltransferase PrmC</fullName>
    </alternativeName>
    <alternativeName>
        <fullName evidence="5">Protein-(glutamine-N5) MTase PrmC</fullName>
    </alternativeName>
    <alternativeName>
        <fullName evidence="5">Protein-glutamine N-methyltransferase PrmC</fullName>
    </alternativeName>
</protein>
<reference evidence="9" key="1">
    <citation type="submission" date="2016-10" db="EMBL/GenBank/DDBJ databases">
        <authorList>
            <person name="Varghese N."/>
            <person name="Submissions S."/>
        </authorList>
    </citation>
    <scope>NUCLEOTIDE SEQUENCE [LARGE SCALE GENOMIC DNA]</scope>
    <source>
        <strain evidence="9">DSM 22329</strain>
    </source>
</reference>
<feature type="domain" description="Methyltransferase small" evidence="6">
    <location>
        <begin position="117"/>
        <end position="193"/>
    </location>
</feature>
<name>A0A1H0LD67_9MICO</name>
<comment type="function">
    <text evidence="5">Methylates the class 1 translation termination release factors RF1/PrfA and RF2/PrfB on the glutamine residue of the universally conserved GGQ motif.</text>
</comment>
<evidence type="ECO:0000256" key="1">
    <source>
        <dbReference type="ARBA" id="ARBA00022603"/>
    </source>
</evidence>
<comment type="similarity">
    <text evidence="5">Belongs to the protein N5-glutamine methyltransferase family. PrmC subfamily.</text>
</comment>
<sequence>MTTFRREVVRATAALADDGVPSPEADALALAAFVLGSDVADVRRRMVMLDEADAGFLDRYAGLVAERRSRIPLQHLTGRAAFRHLELAVGPGVFVPRPETEFVAGLAIEAAALLDAPVVVDLCTGSGAIALAVADEVPAATVHAVELGREAHAWAARNVAATGLGVELREGDATDAFPELEGSVDVVVSNPPYIPLGMVPLDPEVRDHDPELALYGGSEDGLAIPLAVAARAASLLRPGGLLVMEHADSQGVSLPRALERTGVWADVADHDDLTGRPRATTARRA</sequence>
<feature type="domain" description="Release factor glutamine methyltransferase N-terminal" evidence="7">
    <location>
        <begin position="10"/>
        <end position="78"/>
    </location>
</feature>
<dbReference type="InterPro" id="IPR040758">
    <property type="entry name" value="PrmC_N"/>
</dbReference>
<dbReference type="Gene3D" id="1.10.8.10">
    <property type="entry name" value="DNA helicase RuvA subunit, C-terminal domain"/>
    <property type="match status" value="1"/>
</dbReference>
<dbReference type="CDD" id="cd02440">
    <property type="entry name" value="AdoMet_MTases"/>
    <property type="match status" value="1"/>
</dbReference>
<evidence type="ECO:0000259" key="6">
    <source>
        <dbReference type="Pfam" id="PF05175"/>
    </source>
</evidence>
<dbReference type="PANTHER" id="PTHR18895">
    <property type="entry name" value="HEMK METHYLTRANSFERASE"/>
    <property type="match status" value="1"/>
</dbReference>
<dbReference type="InterPro" id="IPR004556">
    <property type="entry name" value="HemK-like"/>
</dbReference>
<dbReference type="InterPro" id="IPR002052">
    <property type="entry name" value="DNA_methylase_N6_adenine_CS"/>
</dbReference>
<dbReference type="Gene3D" id="3.40.50.150">
    <property type="entry name" value="Vaccinia Virus protein VP39"/>
    <property type="match status" value="1"/>
</dbReference>
<dbReference type="GO" id="GO:0102559">
    <property type="term" value="F:peptide chain release factor N(5)-glutamine methyltransferase activity"/>
    <property type="evidence" value="ECO:0007669"/>
    <property type="project" value="UniProtKB-EC"/>
</dbReference>
<keyword evidence="3 5" id="KW-0949">S-adenosyl-L-methionine</keyword>
<evidence type="ECO:0000256" key="2">
    <source>
        <dbReference type="ARBA" id="ARBA00022679"/>
    </source>
</evidence>
<feature type="binding site" evidence="5">
    <location>
        <position position="146"/>
    </location>
    <ligand>
        <name>S-adenosyl-L-methionine</name>
        <dbReference type="ChEBI" id="CHEBI:59789"/>
    </ligand>
</feature>
<dbReference type="RefSeq" id="WP_091780468.1">
    <property type="nucleotide sequence ID" value="NZ_LT629711.1"/>
</dbReference>
<dbReference type="InterPro" id="IPR007848">
    <property type="entry name" value="Small_mtfrase_dom"/>
</dbReference>
<keyword evidence="2 5" id="KW-0808">Transferase</keyword>
<dbReference type="InterPro" id="IPR029063">
    <property type="entry name" value="SAM-dependent_MTases_sf"/>
</dbReference>
<feature type="binding site" evidence="5">
    <location>
        <position position="190"/>
    </location>
    <ligand>
        <name>S-adenosyl-L-methionine</name>
        <dbReference type="ChEBI" id="CHEBI:59789"/>
    </ligand>
</feature>
<dbReference type="GO" id="GO:0003676">
    <property type="term" value="F:nucleic acid binding"/>
    <property type="evidence" value="ECO:0007669"/>
    <property type="project" value="InterPro"/>
</dbReference>
<feature type="binding site" evidence="5">
    <location>
        <begin position="190"/>
        <end position="193"/>
    </location>
    <ligand>
        <name>substrate</name>
    </ligand>
</feature>
<dbReference type="EMBL" id="LT629711">
    <property type="protein sequence ID" value="SDO66128.1"/>
    <property type="molecule type" value="Genomic_DNA"/>
</dbReference>
<dbReference type="EC" id="2.1.1.297" evidence="5"/>
<dbReference type="GO" id="GO:0032259">
    <property type="term" value="P:methylation"/>
    <property type="evidence" value="ECO:0007669"/>
    <property type="project" value="UniProtKB-KW"/>
</dbReference>
<dbReference type="NCBIfam" id="TIGR00536">
    <property type="entry name" value="hemK_fam"/>
    <property type="match status" value="1"/>
</dbReference>
<dbReference type="PANTHER" id="PTHR18895:SF74">
    <property type="entry name" value="MTRF1L RELEASE FACTOR GLUTAMINE METHYLTRANSFERASE"/>
    <property type="match status" value="1"/>
</dbReference>
<dbReference type="Proteomes" id="UP000199077">
    <property type="component" value="Chromosome I"/>
</dbReference>
<evidence type="ECO:0000256" key="4">
    <source>
        <dbReference type="ARBA" id="ARBA00048391"/>
    </source>
</evidence>
<keyword evidence="1 5" id="KW-0489">Methyltransferase</keyword>
<dbReference type="NCBIfam" id="TIGR03534">
    <property type="entry name" value="RF_mod_PrmC"/>
    <property type="match status" value="1"/>
</dbReference>
<dbReference type="AlphaFoldDB" id="A0A1H0LD67"/>
<comment type="caution">
    <text evidence="5">Lacks conserved residue(s) required for the propagation of feature annotation.</text>
</comment>
<dbReference type="SUPFAM" id="SSF53335">
    <property type="entry name" value="S-adenosyl-L-methionine-dependent methyltransferases"/>
    <property type="match status" value="1"/>
</dbReference>
<dbReference type="HAMAP" id="MF_02126">
    <property type="entry name" value="RF_methyltr_PrmC"/>
    <property type="match status" value="1"/>
</dbReference>
<organism evidence="8 9">
    <name type="scientific">Pedococcus dokdonensis</name>
    <dbReference type="NCBI Taxonomy" id="443156"/>
    <lineage>
        <taxon>Bacteria</taxon>
        <taxon>Bacillati</taxon>
        <taxon>Actinomycetota</taxon>
        <taxon>Actinomycetes</taxon>
        <taxon>Micrococcales</taxon>
        <taxon>Intrasporangiaceae</taxon>
        <taxon>Pedococcus</taxon>
    </lineage>
</organism>
<dbReference type="PROSITE" id="PS00092">
    <property type="entry name" value="N6_MTASE"/>
    <property type="match status" value="1"/>
</dbReference>
<evidence type="ECO:0000256" key="5">
    <source>
        <dbReference type="HAMAP-Rule" id="MF_02126"/>
    </source>
</evidence>
<dbReference type="OrthoDB" id="9800643at2"/>
<proteinExistence type="inferred from homology"/>
<dbReference type="InterPro" id="IPR050320">
    <property type="entry name" value="N5-glutamine_MTase"/>
</dbReference>
<gene>
    <name evidence="5" type="primary">prmC</name>
    <name evidence="8" type="ORF">SAMN04489867_0265</name>
</gene>
<dbReference type="STRING" id="443156.SAMN04489867_0265"/>
<dbReference type="Pfam" id="PF17827">
    <property type="entry name" value="PrmC_N"/>
    <property type="match status" value="1"/>
</dbReference>